<keyword evidence="4 5" id="KW-0472">Membrane</keyword>
<evidence type="ECO:0000259" key="6">
    <source>
        <dbReference type="PROSITE" id="PS50850"/>
    </source>
</evidence>
<comment type="caution">
    <text evidence="7">The sequence shown here is derived from an EMBL/GenBank/DDBJ whole genome shotgun (WGS) entry which is preliminary data.</text>
</comment>
<keyword evidence="8" id="KW-1185">Reference proteome</keyword>
<keyword evidence="3 5" id="KW-1133">Transmembrane helix</keyword>
<gene>
    <name evidence="7" type="ORF">GKO32_12215</name>
</gene>
<feature type="transmembrane region" description="Helical" evidence="5">
    <location>
        <begin position="114"/>
        <end position="136"/>
    </location>
</feature>
<dbReference type="PANTHER" id="PTHR11360">
    <property type="entry name" value="MONOCARBOXYLATE TRANSPORTER"/>
    <property type="match status" value="1"/>
</dbReference>
<feature type="transmembrane region" description="Helical" evidence="5">
    <location>
        <begin position="180"/>
        <end position="200"/>
    </location>
</feature>
<feature type="transmembrane region" description="Helical" evidence="5">
    <location>
        <begin position="387"/>
        <end position="407"/>
    </location>
</feature>
<evidence type="ECO:0000256" key="5">
    <source>
        <dbReference type="SAM" id="Phobius"/>
    </source>
</evidence>
<evidence type="ECO:0000313" key="7">
    <source>
        <dbReference type="EMBL" id="MTD54738.1"/>
    </source>
</evidence>
<dbReference type="InterPro" id="IPR011701">
    <property type="entry name" value="MFS"/>
</dbReference>
<dbReference type="GO" id="GO:0005886">
    <property type="term" value="C:plasma membrane"/>
    <property type="evidence" value="ECO:0007669"/>
    <property type="project" value="UniProtKB-SubCell"/>
</dbReference>
<evidence type="ECO:0000256" key="2">
    <source>
        <dbReference type="ARBA" id="ARBA00022692"/>
    </source>
</evidence>
<feature type="transmembrane region" description="Helical" evidence="5">
    <location>
        <begin position="256"/>
        <end position="279"/>
    </location>
</feature>
<dbReference type="SUPFAM" id="SSF103473">
    <property type="entry name" value="MFS general substrate transporter"/>
    <property type="match status" value="1"/>
</dbReference>
<dbReference type="Proteomes" id="UP000440096">
    <property type="component" value="Unassembled WGS sequence"/>
</dbReference>
<dbReference type="Pfam" id="PF07690">
    <property type="entry name" value="MFS_1"/>
    <property type="match status" value="1"/>
</dbReference>
<feature type="transmembrane region" description="Helical" evidence="5">
    <location>
        <begin position="291"/>
        <end position="315"/>
    </location>
</feature>
<feature type="transmembrane region" description="Helical" evidence="5">
    <location>
        <begin position="89"/>
        <end position="108"/>
    </location>
</feature>
<dbReference type="PANTHER" id="PTHR11360:SF284">
    <property type="entry name" value="EG:103B4.3 PROTEIN-RELATED"/>
    <property type="match status" value="1"/>
</dbReference>
<evidence type="ECO:0000256" key="4">
    <source>
        <dbReference type="ARBA" id="ARBA00023136"/>
    </source>
</evidence>
<dbReference type="Gene3D" id="1.20.1250.20">
    <property type="entry name" value="MFS general substrate transporter like domains"/>
    <property type="match status" value="2"/>
</dbReference>
<proteinExistence type="predicted"/>
<feature type="transmembrane region" description="Helical" evidence="5">
    <location>
        <begin position="321"/>
        <end position="343"/>
    </location>
</feature>
<feature type="domain" description="Major facilitator superfamily (MFS) profile" evidence="6">
    <location>
        <begin position="23"/>
        <end position="411"/>
    </location>
</feature>
<reference evidence="7 8" key="1">
    <citation type="submission" date="2019-11" db="EMBL/GenBank/DDBJ databases">
        <title>Draft genome of Amycolatopsis RM579.</title>
        <authorList>
            <person name="Duangmal K."/>
            <person name="Mingma R."/>
        </authorList>
    </citation>
    <scope>NUCLEOTIDE SEQUENCE [LARGE SCALE GENOMIC DNA]</scope>
    <source>
        <strain evidence="7 8">RM579</strain>
    </source>
</reference>
<evidence type="ECO:0000256" key="3">
    <source>
        <dbReference type="ARBA" id="ARBA00022989"/>
    </source>
</evidence>
<keyword evidence="2 5" id="KW-0812">Transmembrane</keyword>
<feature type="transmembrane region" description="Helical" evidence="5">
    <location>
        <begin position="226"/>
        <end position="244"/>
    </location>
</feature>
<feature type="transmembrane region" description="Helical" evidence="5">
    <location>
        <begin position="148"/>
        <end position="168"/>
    </location>
</feature>
<dbReference type="EMBL" id="WMBA01000014">
    <property type="protein sequence ID" value="MTD54738.1"/>
    <property type="molecule type" value="Genomic_DNA"/>
</dbReference>
<comment type="subcellular location">
    <subcellularLocation>
        <location evidence="1">Cell membrane</location>
        <topology evidence="1">Multi-pass membrane protein</topology>
    </subcellularLocation>
</comment>
<evidence type="ECO:0000256" key="1">
    <source>
        <dbReference type="ARBA" id="ARBA00004651"/>
    </source>
</evidence>
<dbReference type="OrthoDB" id="3692145at2"/>
<dbReference type="PROSITE" id="PS50850">
    <property type="entry name" value="MFS"/>
    <property type="match status" value="1"/>
</dbReference>
<dbReference type="GO" id="GO:0022857">
    <property type="term" value="F:transmembrane transporter activity"/>
    <property type="evidence" value="ECO:0007669"/>
    <property type="project" value="InterPro"/>
</dbReference>
<name>A0A6N7YS29_9PSEU</name>
<feature type="transmembrane region" description="Helical" evidence="5">
    <location>
        <begin position="60"/>
        <end position="77"/>
    </location>
</feature>
<feature type="transmembrane region" description="Helical" evidence="5">
    <location>
        <begin position="355"/>
        <end position="375"/>
    </location>
</feature>
<sequence length="434" mass="45226">MTEPPEVSSPATPPDRQFKAHRLMATIAAFGMMVTVSTAIGTGFTVVPGTKRFGVGAGQYLVWFSIFMIASAVVYAFTGNLVKRHGARIVSIVGSIGVAVSYTGMALSPTISVFYLWSAVLGIAWTGCTFLMATHLTTAWHTHRRRGTVVGIVAMGGGTGGFLWGLVFPPIVAAGGFTGAFVALAGFVVVFAVLPAVFLVREPKIENAAKPLDGAETARHKKALRTGFVGVTILLCLAFFLFSLESVFGSVQPAVFANLGIAPTTAGLLFSMYNLSALIAKPILGYSYDRLGVIALYTALVILFVLGLPSVALFGRLGGGILFALIPITALSISVPTVVLPLITVRSVGQARFPLVYGTSLSVLSLGSAVAAPIWGVTFDLTGSYNLAMYGGGAAGIVGVIVSYFAYRIGHKRNGAENAVAETDSVGSVFPANK</sequence>
<accession>A0A6N7YS29</accession>
<dbReference type="InterPro" id="IPR050327">
    <property type="entry name" value="Proton-linked_MCT"/>
</dbReference>
<protein>
    <submittedName>
        <fullName evidence="7">MFS transporter</fullName>
    </submittedName>
</protein>
<dbReference type="InterPro" id="IPR036259">
    <property type="entry name" value="MFS_trans_sf"/>
</dbReference>
<dbReference type="InterPro" id="IPR020846">
    <property type="entry name" value="MFS_dom"/>
</dbReference>
<organism evidence="7 8">
    <name type="scientific">Amycolatopsis pithecellobii</name>
    <dbReference type="NCBI Taxonomy" id="664692"/>
    <lineage>
        <taxon>Bacteria</taxon>
        <taxon>Bacillati</taxon>
        <taxon>Actinomycetota</taxon>
        <taxon>Actinomycetes</taxon>
        <taxon>Pseudonocardiales</taxon>
        <taxon>Pseudonocardiaceae</taxon>
        <taxon>Amycolatopsis</taxon>
    </lineage>
</organism>
<evidence type="ECO:0000313" key="8">
    <source>
        <dbReference type="Proteomes" id="UP000440096"/>
    </source>
</evidence>
<dbReference type="AlphaFoldDB" id="A0A6N7YS29"/>
<feature type="transmembrane region" description="Helical" evidence="5">
    <location>
        <begin position="23"/>
        <end position="48"/>
    </location>
</feature>